<dbReference type="HAMAP" id="MF_00371">
    <property type="entry name" value="Ribosomal_eS27"/>
    <property type="match status" value="1"/>
</dbReference>
<dbReference type="InterPro" id="IPR000592">
    <property type="entry name" value="Ribosomal_eS27"/>
</dbReference>
<evidence type="ECO:0000256" key="6">
    <source>
        <dbReference type="ARBA" id="ARBA00035147"/>
    </source>
</evidence>
<keyword evidence="9" id="KW-1185">Reference proteome</keyword>
<dbReference type="GO" id="GO:0005840">
    <property type="term" value="C:ribosome"/>
    <property type="evidence" value="ECO:0007669"/>
    <property type="project" value="UniProtKB-KW"/>
</dbReference>
<dbReference type="GO" id="GO:0003735">
    <property type="term" value="F:structural constituent of ribosome"/>
    <property type="evidence" value="ECO:0007669"/>
    <property type="project" value="InterPro"/>
</dbReference>
<evidence type="ECO:0000256" key="3">
    <source>
        <dbReference type="ARBA" id="ARBA00022833"/>
    </source>
</evidence>
<comment type="similarity">
    <text evidence="2">Belongs to the eukaryotic ribosomal protein eS27 family.</text>
</comment>
<organism evidence="8 9">
    <name type="scientific">Heterostelium pallidum (strain ATCC 26659 / Pp 5 / PN500)</name>
    <name type="common">Cellular slime mold</name>
    <name type="synonym">Polysphondylium pallidum</name>
    <dbReference type="NCBI Taxonomy" id="670386"/>
    <lineage>
        <taxon>Eukaryota</taxon>
        <taxon>Amoebozoa</taxon>
        <taxon>Evosea</taxon>
        <taxon>Eumycetozoa</taxon>
        <taxon>Dictyostelia</taxon>
        <taxon>Acytosteliales</taxon>
        <taxon>Acytosteliaceae</taxon>
        <taxon>Heterostelium</taxon>
    </lineage>
</organism>
<evidence type="ECO:0000256" key="4">
    <source>
        <dbReference type="ARBA" id="ARBA00022980"/>
    </source>
</evidence>
<reference evidence="8 9" key="1">
    <citation type="journal article" date="2011" name="Genome Res.">
        <title>Phylogeny-wide analysis of social amoeba genomes highlights ancient origins for complex intercellular communication.</title>
        <authorList>
            <person name="Heidel A.J."/>
            <person name="Lawal H.M."/>
            <person name="Felder M."/>
            <person name="Schilde C."/>
            <person name="Helps N.R."/>
            <person name="Tunggal B."/>
            <person name="Rivero F."/>
            <person name="John U."/>
            <person name="Schleicher M."/>
            <person name="Eichinger L."/>
            <person name="Platzer M."/>
            <person name="Noegel A.A."/>
            <person name="Schaap P."/>
            <person name="Gloeckner G."/>
        </authorList>
    </citation>
    <scope>NUCLEOTIDE SEQUENCE [LARGE SCALE GENOMIC DNA]</scope>
    <source>
        <strain evidence="9">ATCC 26659 / Pp 5 / PN500</strain>
    </source>
</reference>
<keyword evidence="3" id="KW-0862">Zinc</keyword>
<protein>
    <recommendedName>
        <fullName evidence="6">Small ribosomal subunit protein eS27</fullName>
    </recommendedName>
    <alternativeName>
        <fullName evidence="7">40S ribosomal protein S27</fullName>
    </alternativeName>
</protein>
<dbReference type="EMBL" id="ADBJ01000044">
    <property type="protein sequence ID" value="EFA77082.1"/>
    <property type="molecule type" value="Genomic_DNA"/>
</dbReference>
<dbReference type="AlphaFoldDB" id="D3BP72"/>
<comment type="caution">
    <text evidence="8">The sequence shown here is derived from an EMBL/GenBank/DDBJ whole genome shotgun (WGS) entry which is preliminary data.</text>
</comment>
<evidence type="ECO:0000256" key="7">
    <source>
        <dbReference type="ARBA" id="ARBA00042994"/>
    </source>
</evidence>
<dbReference type="OMA" id="CASILCQ"/>
<evidence type="ECO:0000313" key="8">
    <source>
        <dbReference type="EMBL" id="EFA77082.1"/>
    </source>
</evidence>
<dbReference type="GO" id="GO:1990904">
    <property type="term" value="C:ribonucleoprotein complex"/>
    <property type="evidence" value="ECO:0007669"/>
    <property type="project" value="UniProtKB-KW"/>
</dbReference>
<dbReference type="GeneID" id="31365307"/>
<sequence length="85" mass="9452">MARERGDLLFPSIESEKRKHKLKRLVQSPNSYFMDINCHGCHTITVVFSHAQTVVLCSSCSTVIAQPSGGRAKITPGCRLRHKGE</sequence>
<dbReference type="InterPro" id="IPR011332">
    <property type="entry name" value="Ribosomal_zn-bd"/>
</dbReference>
<keyword evidence="4 8" id="KW-0689">Ribosomal protein</keyword>
<evidence type="ECO:0000256" key="1">
    <source>
        <dbReference type="ARBA" id="ARBA00001947"/>
    </source>
</evidence>
<dbReference type="InParanoid" id="D3BP72"/>
<dbReference type="FunCoup" id="D3BP72">
    <property type="interactions" value="421"/>
</dbReference>
<dbReference type="PANTHER" id="PTHR11594">
    <property type="entry name" value="40S RIBOSOMAL PROTEIN S27"/>
    <property type="match status" value="1"/>
</dbReference>
<dbReference type="Proteomes" id="UP000001396">
    <property type="component" value="Unassembled WGS sequence"/>
</dbReference>
<dbReference type="InterPro" id="IPR023407">
    <property type="entry name" value="Ribosomal_eS27_Zn-bd_dom_sf"/>
</dbReference>
<dbReference type="FunFam" id="2.20.25.100:FF:000001">
    <property type="entry name" value="40S ribosomal protein S27"/>
    <property type="match status" value="1"/>
</dbReference>
<keyword evidence="5" id="KW-0687">Ribonucleoprotein</keyword>
<dbReference type="Gene3D" id="2.20.25.100">
    <property type="entry name" value="Zn-binding ribosomal proteins"/>
    <property type="match status" value="1"/>
</dbReference>
<proteinExistence type="inferred from homology"/>
<evidence type="ECO:0000313" key="9">
    <source>
        <dbReference type="Proteomes" id="UP000001396"/>
    </source>
</evidence>
<gene>
    <name evidence="8" type="primary">rps27</name>
    <name evidence="8" type="ORF">PPL_09835</name>
</gene>
<dbReference type="SUPFAM" id="SSF57829">
    <property type="entry name" value="Zn-binding ribosomal proteins"/>
    <property type="match status" value="1"/>
</dbReference>
<name>D3BP72_HETP5</name>
<comment type="cofactor">
    <cofactor evidence="1">
        <name>Zn(2+)</name>
        <dbReference type="ChEBI" id="CHEBI:29105"/>
    </cofactor>
</comment>
<dbReference type="RefSeq" id="XP_020429211.1">
    <property type="nucleotide sequence ID" value="XM_020580624.1"/>
</dbReference>
<accession>D3BP72</accession>
<evidence type="ECO:0000256" key="2">
    <source>
        <dbReference type="ARBA" id="ARBA00010919"/>
    </source>
</evidence>
<dbReference type="Pfam" id="PF01667">
    <property type="entry name" value="Ribosomal_S27e"/>
    <property type="match status" value="1"/>
</dbReference>
<dbReference type="GO" id="GO:0006412">
    <property type="term" value="P:translation"/>
    <property type="evidence" value="ECO:0007669"/>
    <property type="project" value="InterPro"/>
</dbReference>
<dbReference type="STRING" id="670386.D3BP72"/>
<evidence type="ECO:0000256" key="5">
    <source>
        <dbReference type="ARBA" id="ARBA00023274"/>
    </source>
</evidence>